<sequence>MDFQTPETQVAFSVRCPTYFGQAVYISGNCDQLGNWNTEKATRMNWSEGNLWWCDISLPTDVEVEYKYYVADYEDMTNEVCWEQISNRVFRSQECQTKEIQDVFNHNFAQGLPETQNQVETERCEQTPYQEPAQQMSHQQLRQDVLDQNFAQNQPQSQNCVETERCEQTPCLVPAQETPNQQLSCKQQSSERLEDQVNGQERSSIMSSSTCNSEKNLSSPEKSELPQRVQHTVQPTQNLCNPGPSVQASQSSQKMSTQNCKMSQKNTTQQQVSQVRSYNK</sequence>
<dbReference type="InterPro" id="IPR002044">
    <property type="entry name" value="CBM20"/>
</dbReference>
<keyword evidence="4" id="KW-1185">Reference proteome</keyword>
<dbReference type="PROSITE" id="PS51166">
    <property type="entry name" value="CBM20"/>
    <property type="match status" value="1"/>
</dbReference>
<dbReference type="PANTHER" id="PTHR15048:SF0">
    <property type="entry name" value="STARCH-BINDING DOMAIN-CONTAINING PROTEIN 1"/>
    <property type="match status" value="1"/>
</dbReference>
<name>Q22H08_TETTS</name>
<dbReference type="EMBL" id="GG662502">
    <property type="protein sequence ID" value="EAR84516.3"/>
    <property type="molecule type" value="Genomic_DNA"/>
</dbReference>
<feature type="compositionally biased region" description="Polar residues" evidence="1">
    <location>
        <begin position="197"/>
        <end position="220"/>
    </location>
</feature>
<dbReference type="HOGENOM" id="CLU_086849_0_0_1"/>
<dbReference type="KEGG" id="tet:TTHERM_00655440"/>
<dbReference type="Gene3D" id="2.60.40.10">
    <property type="entry name" value="Immunoglobulins"/>
    <property type="match status" value="1"/>
</dbReference>
<gene>
    <name evidence="3" type="ORF">TTHERM_00655440</name>
</gene>
<dbReference type="InParanoid" id="Q22H08"/>
<feature type="compositionally biased region" description="Polar residues" evidence="1">
    <location>
        <begin position="229"/>
        <end position="280"/>
    </location>
</feature>
<dbReference type="GO" id="GO:0016020">
    <property type="term" value="C:membrane"/>
    <property type="evidence" value="ECO:0007669"/>
    <property type="project" value="TreeGrafter"/>
</dbReference>
<organism evidence="3 4">
    <name type="scientific">Tetrahymena thermophila (strain SB210)</name>
    <dbReference type="NCBI Taxonomy" id="312017"/>
    <lineage>
        <taxon>Eukaryota</taxon>
        <taxon>Sar</taxon>
        <taxon>Alveolata</taxon>
        <taxon>Ciliophora</taxon>
        <taxon>Intramacronucleata</taxon>
        <taxon>Oligohymenophorea</taxon>
        <taxon>Hymenostomatida</taxon>
        <taxon>Tetrahymenina</taxon>
        <taxon>Tetrahymenidae</taxon>
        <taxon>Tetrahymena</taxon>
    </lineage>
</organism>
<dbReference type="SUPFAM" id="SSF49452">
    <property type="entry name" value="Starch-binding domain-like"/>
    <property type="match status" value="1"/>
</dbReference>
<evidence type="ECO:0000259" key="2">
    <source>
        <dbReference type="PROSITE" id="PS51166"/>
    </source>
</evidence>
<dbReference type="GO" id="GO:2001070">
    <property type="term" value="F:starch binding"/>
    <property type="evidence" value="ECO:0007669"/>
    <property type="project" value="InterPro"/>
</dbReference>
<dbReference type="AlphaFoldDB" id="Q22H08"/>
<evidence type="ECO:0000313" key="4">
    <source>
        <dbReference type="Proteomes" id="UP000009168"/>
    </source>
</evidence>
<dbReference type="GeneID" id="7832787"/>
<evidence type="ECO:0000313" key="3">
    <source>
        <dbReference type="EMBL" id="EAR84516.3"/>
    </source>
</evidence>
<proteinExistence type="predicted"/>
<dbReference type="SMART" id="SM01065">
    <property type="entry name" value="CBM_2"/>
    <property type="match status" value="1"/>
</dbReference>
<dbReference type="CDD" id="cd05817">
    <property type="entry name" value="CBM20_DSP"/>
    <property type="match status" value="1"/>
</dbReference>
<dbReference type="InterPro" id="IPR013783">
    <property type="entry name" value="Ig-like_fold"/>
</dbReference>
<dbReference type="InterPro" id="IPR013784">
    <property type="entry name" value="Carb-bd-like_fold"/>
</dbReference>
<protein>
    <submittedName>
        <fullName evidence="3">Starch-binding domain protein</fullName>
    </submittedName>
</protein>
<reference evidence="4" key="1">
    <citation type="journal article" date="2006" name="PLoS Biol.">
        <title>Macronuclear genome sequence of the ciliate Tetrahymena thermophila, a model eukaryote.</title>
        <authorList>
            <person name="Eisen J.A."/>
            <person name="Coyne R.S."/>
            <person name="Wu M."/>
            <person name="Wu D."/>
            <person name="Thiagarajan M."/>
            <person name="Wortman J.R."/>
            <person name="Badger J.H."/>
            <person name="Ren Q."/>
            <person name="Amedeo P."/>
            <person name="Jones K.M."/>
            <person name="Tallon L.J."/>
            <person name="Delcher A.L."/>
            <person name="Salzberg S.L."/>
            <person name="Silva J.C."/>
            <person name="Haas B.J."/>
            <person name="Majoros W.H."/>
            <person name="Farzad M."/>
            <person name="Carlton J.M."/>
            <person name="Smith R.K. Jr."/>
            <person name="Garg J."/>
            <person name="Pearlman R.E."/>
            <person name="Karrer K.M."/>
            <person name="Sun L."/>
            <person name="Manning G."/>
            <person name="Elde N.C."/>
            <person name="Turkewitz A.P."/>
            <person name="Asai D.J."/>
            <person name="Wilkes D.E."/>
            <person name="Wang Y."/>
            <person name="Cai H."/>
            <person name="Collins K."/>
            <person name="Stewart B.A."/>
            <person name="Lee S.R."/>
            <person name="Wilamowska K."/>
            <person name="Weinberg Z."/>
            <person name="Ruzzo W.L."/>
            <person name="Wloga D."/>
            <person name="Gaertig J."/>
            <person name="Frankel J."/>
            <person name="Tsao C.-C."/>
            <person name="Gorovsky M.A."/>
            <person name="Keeling P.J."/>
            <person name="Waller R.F."/>
            <person name="Patron N.J."/>
            <person name="Cherry J.M."/>
            <person name="Stover N.A."/>
            <person name="Krieger C.J."/>
            <person name="del Toro C."/>
            <person name="Ryder H.F."/>
            <person name="Williamson S.C."/>
            <person name="Barbeau R.A."/>
            <person name="Hamilton E.P."/>
            <person name="Orias E."/>
        </authorList>
    </citation>
    <scope>NUCLEOTIDE SEQUENCE [LARGE SCALE GENOMIC DNA]</scope>
    <source>
        <strain evidence="4">SB210</strain>
    </source>
</reference>
<dbReference type="OrthoDB" id="550577at2759"/>
<dbReference type="eggNOG" id="ENOG502RT1P">
    <property type="taxonomic scope" value="Eukaryota"/>
</dbReference>
<dbReference type="PANTHER" id="PTHR15048">
    <property type="entry name" value="STARCH-BINDING DOMAIN-CONTAINING PROTEIN 1"/>
    <property type="match status" value="1"/>
</dbReference>
<dbReference type="RefSeq" id="XP_001032179.3">
    <property type="nucleotide sequence ID" value="XM_001032179.4"/>
</dbReference>
<dbReference type="Pfam" id="PF00686">
    <property type="entry name" value="CBM_20"/>
    <property type="match status" value="1"/>
</dbReference>
<dbReference type="Proteomes" id="UP000009168">
    <property type="component" value="Unassembled WGS sequence"/>
</dbReference>
<accession>Q22H08</accession>
<feature type="domain" description="CBM20" evidence="2">
    <location>
        <begin position="2"/>
        <end position="110"/>
    </location>
</feature>
<feature type="region of interest" description="Disordered" evidence="1">
    <location>
        <begin position="177"/>
        <end position="280"/>
    </location>
</feature>
<evidence type="ECO:0000256" key="1">
    <source>
        <dbReference type="SAM" id="MobiDB-lite"/>
    </source>
</evidence>
<feature type="compositionally biased region" description="Polar residues" evidence="1">
    <location>
        <begin position="177"/>
        <end position="188"/>
    </location>
</feature>